<name>A0ABW1KZK1_9PROT</name>
<dbReference type="SUPFAM" id="SSF55729">
    <property type="entry name" value="Acyl-CoA N-acyltransferases (Nat)"/>
    <property type="match status" value="1"/>
</dbReference>
<dbReference type="RefSeq" id="WP_379882192.1">
    <property type="nucleotide sequence ID" value="NZ_JBHPON010000002.1"/>
</dbReference>
<gene>
    <name evidence="1" type="ORF">ACFMB1_13495</name>
</gene>
<evidence type="ECO:0000313" key="1">
    <source>
        <dbReference type="EMBL" id="MFC6036566.1"/>
    </source>
</evidence>
<protein>
    <submittedName>
        <fullName evidence="1">GNAT family N-acetyltransferase</fullName>
    </submittedName>
</protein>
<dbReference type="Proteomes" id="UP001596116">
    <property type="component" value="Unassembled WGS sequence"/>
</dbReference>
<dbReference type="InterPro" id="IPR007434">
    <property type="entry name" value="FemAB-like"/>
</dbReference>
<evidence type="ECO:0000313" key="2">
    <source>
        <dbReference type="Proteomes" id="UP001596116"/>
    </source>
</evidence>
<proteinExistence type="predicted"/>
<dbReference type="PANTHER" id="PTHR47017">
    <property type="entry name" value="ACYL-COA"/>
    <property type="match status" value="1"/>
</dbReference>
<sequence length="388" mass="43689">MADGVDKDGADKIVGRTLSSISEIDAATWNNLANPSPEAYNPFVSHEFLSALEASKSVAPETGWAPMHLIAEEAGDIIGAASLYAKGHSQGEYVFDHHWADAFHRAGGRYYPKLLSAAPFTPVPGPRLLAASRAAKATIAALLREAAVQTGASSTHVNFINDDDRSILEGAGFLPRMGEQYHWFNRGYDTFEDFLGELASRKRKQVRRERREAAEDIKIHQLRGDEITERHWDAFWIFYQDTGARKWGQPYLTRTFFRLIAETMKEHLMFIVAERSGEPIAGALNFIGGDALYGRYWGCTEDVPFLHFELCYHQAVDFAIEHGLSRVEAGAQGQHKIARGYEPVPTWSAHWIENDSFRDAIDRYLVSEREQTGMEIDTLKDYTPFRKS</sequence>
<dbReference type="EMBL" id="JBHPON010000002">
    <property type="protein sequence ID" value="MFC6036566.1"/>
    <property type="molecule type" value="Genomic_DNA"/>
</dbReference>
<dbReference type="InterPro" id="IPR016181">
    <property type="entry name" value="Acyl_CoA_acyltransferase"/>
</dbReference>
<comment type="caution">
    <text evidence="1">The sequence shown here is derived from an EMBL/GenBank/DDBJ whole genome shotgun (WGS) entry which is preliminary data.</text>
</comment>
<dbReference type="Pfam" id="PF04339">
    <property type="entry name" value="FemAB_like"/>
    <property type="match status" value="1"/>
</dbReference>
<organism evidence="1 2">
    <name type="scientific">Hyphococcus aureus</name>
    <dbReference type="NCBI Taxonomy" id="2666033"/>
    <lineage>
        <taxon>Bacteria</taxon>
        <taxon>Pseudomonadati</taxon>
        <taxon>Pseudomonadota</taxon>
        <taxon>Alphaproteobacteria</taxon>
        <taxon>Parvularculales</taxon>
        <taxon>Parvularculaceae</taxon>
        <taxon>Hyphococcus</taxon>
    </lineage>
</organism>
<keyword evidence="2" id="KW-1185">Reference proteome</keyword>
<reference evidence="1 2" key="1">
    <citation type="submission" date="2024-09" db="EMBL/GenBank/DDBJ databases">
        <authorList>
            <person name="Zhang Z.-H."/>
        </authorList>
    </citation>
    <scope>NUCLEOTIDE SEQUENCE [LARGE SCALE GENOMIC DNA]</scope>
    <source>
        <strain evidence="1 2">HHTR114</strain>
    </source>
</reference>
<dbReference type="PANTHER" id="PTHR47017:SF1">
    <property type="entry name" value="ACYL-COA"/>
    <property type="match status" value="1"/>
</dbReference>
<dbReference type="Gene3D" id="3.40.630.30">
    <property type="match status" value="1"/>
</dbReference>
<accession>A0ABW1KZK1</accession>